<feature type="domain" description="Aldehyde oxidase/xanthine dehydrogenase a/b hammerhead" evidence="1">
    <location>
        <begin position="220"/>
        <end position="309"/>
    </location>
</feature>
<dbReference type="PROSITE" id="PS51318">
    <property type="entry name" value="TAT"/>
    <property type="match status" value="1"/>
</dbReference>
<proteinExistence type="predicted"/>
<accession>A0ABX7BG05</accession>
<dbReference type="SUPFAM" id="SSF56003">
    <property type="entry name" value="Molybdenum cofactor-binding domain"/>
    <property type="match status" value="2"/>
</dbReference>
<dbReference type="InterPro" id="IPR052516">
    <property type="entry name" value="N-heterocyclic_Hydroxylase"/>
</dbReference>
<geneLocation type="plasmid" evidence="2 3">
    <name>pTT6-1</name>
</geneLocation>
<gene>
    <name evidence="2" type="ORF">IGS68_28295</name>
</gene>
<protein>
    <submittedName>
        <fullName evidence="2">Xanthine dehydrogenase family protein molybdopterin-binding subunit</fullName>
    </submittedName>
</protein>
<dbReference type="EMBL" id="CP067421">
    <property type="protein sequence ID" value="QQP93064.1"/>
    <property type="molecule type" value="Genomic_DNA"/>
</dbReference>
<evidence type="ECO:0000259" key="1">
    <source>
        <dbReference type="SMART" id="SM01008"/>
    </source>
</evidence>
<evidence type="ECO:0000313" key="2">
    <source>
        <dbReference type="EMBL" id="QQP93064.1"/>
    </source>
</evidence>
<keyword evidence="2" id="KW-0614">Plasmid</keyword>
<dbReference type="Pfam" id="PF20256">
    <property type="entry name" value="MoCoBD_2"/>
    <property type="match status" value="2"/>
</dbReference>
<dbReference type="InterPro" id="IPR000674">
    <property type="entry name" value="Ald_Oxase/Xan_DH_a/b"/>
</dbReference>
<dbReference type="PANTHER" id="PTHR47495">
    <property type="entry name" value="ALDEHYDE DEHYDROGENASE"/>
    <property type="match status" value="1"/>
</dbReference>
<name>A0ABX7BG05_9PROT</name>
<dbReference type="InterPro" id="IPR037165">
    <property type="entry name" value="AldOxase/xan_DH_Mopterin-bd_sf"/>
</dbReference>
<dbReference type="SMART" id="SM01008">
    <property type="entry name" value="Ald_Xan_dh_C"/>
    <property type="match status" value="1"/>
</dbReference>
<dbReference type="InterPro" id="IPR046867">
    <property type="entry name" value="AldOxase/xan_DH_MoCoBD2"/>
</dbReference>
<dbReference type="InterPro" id="IPR008274">
    <property type="entry name" value="AldOxase/xan_DH_MoCoBD1"/>
</dbReference>
<dbReference type="RefSeq" id="WP_201082435.1">
    <property type="nucleotide sequence ID" value="NZ_CP067421.1"/>
</dbReference>
<dbReference type="Gene3D" id="3.90.1170.50">
    <property type="entry name" value="Aldehyde oxidase/xanthine dehydrogenase, a/b hammerhead"/>
    <property type="match status" value="1"/>
</dbReference>
<organism evidence="2 3">
    <name type="scientific">Skermanella cutis</name>
    <dbReference type="NCBI Taxonomy" id="2775420"/>
    <lineage>
        <taxon>Bacteria</taxon>
        <taxon>Pseudomonadati</taxon>
        <taxon>Pseudomonadota</taxon>
        <taxon>Alphaproteobacteria</taxon>
        <taxon>Rhodospirillales</taxon>
        <taxon>Azospirillaceae</taxon>
        <taxon>Skermanella</taxon>
    </lineage>
</organism>
<dbReference type="PIRSF" id="PIRSF036389">
    <property type="entry name" value="IOR_B"/>
    <property type="match status" value="1"/>
</dbReference>
<dbReference type="Gene3D" id="3.30.365.10">
    <property type="entry name" value="Aldehyde oxidase/xanthine dehydrogenase, molybdopterin binding domain"/>
    <property type="match status" value="4"/>
</dbReference>
<dbReference type="InterPro" id="IPR012368">
    <property type="entry name" value="OxRdtase_Mopterin-bd_su_IorB"/>
</dbReference>
<keyword evidence="3" id="KW-1185">Reference proteome</keyword>
<evidence type="ECO:0000313" key="3">
    <source>
        <dbReference type="Proteomes" id="UP000595197"/>
    </source>
</evidence>
<dbReference type="Pfam" id="PF02738">
    <property type="entry name" value="MoCoBD_1"/>
    <property type="match status" value="1"/>
</dbReference>
<sequence length="769" mass="83454">MPARALIQNVSRRSFLKGAGSAAGLIVALQFLPIGRASAAAAYATGAGEMPHGTVNDPHVFISIDPSGTVTIVTHRSEMGTGIRTSLPMVVADELEAEWTRVKLVQALADEPRYGNQDTDGSRSMRHFIQPMRQCGAAMRQMLEQAAANQWKVPVGEVRARNHEVLHQASGRKLGYGDLAQAAMDIPVPPIEQLNLKPDAEFRYMGKGNIGIYDLHDITTGKAQYGQDVVRPGMKYAVVARPPVVGGRVKTFDDKEALEVPGVERIIEIPTQDPRVKYTPLGGIAVVANSTWAAIKGREALKIEWDNGSNASYDSAAYKAAMERTARGPAKIVRDEGDPEKAFAGAAKKMSAEYYVPHLACAPMEPMVATAVAGDGQCEVWAPLQYPYGCREDLAKLLDLPIEKVTVHVTLLGGGFGRKSQSDYAQEAVLISKALGGTPVKLNWTREDDIQHSFYHTVCFNRLEAALDGNGKVTGWLHRTVAPSLMSTFMPDPKYEHSLELAMGVVDVPFAIPNIRCENGEAEAHTRIGWFRSVSNIPHAFAVQSFVAEIAHELGRDPKDFLLELIGPSRKIDIKAAGVVDDFWNYGDPYDTYPIDTGRLANVVRVAAEQIGWGRQMPKGHGLGIAVHRSFLTYVATAMEVAIDDQGNLTIPQVDTAIDCGFAVNPERIRSQIEGAAVMGMSSTMFSEITFEEGRAVQGNYDTFEVARMDTSPLVVRTHIIPHGYDVPASGVGEPGVPPFAPALCNAIFAATGKRIRTLPIGRQDLRPA</sequence>
<dbReference type="PANTHER" id="PTHR47495:SF3">
    <property type="entry name" value="BLR6219 PROTEIN"/>
    <property type="match status" value="1"/>
</dbReference>
<dbReference type="InterPro" id="IPR006311">
    <property type="entry name" value="TAT_signal"/>
</dbReference>
<reference evidence="2" key="1">
    <citation type="submission" date="2021-02" db="EMBL/GenBank/DDBJ databases">
        <title>Skermanella TT6 skin isolate.</title>
        <authorList>
            <person name="Lee K."/>
            <person name="Ganzorig M."/>
        </authorList>
    </citation>
    <scope>NUCLEOTIDE SEQUENCE</scope>
    <source>
        <strain evidence="2">TT6</strain>
    </source>
</reference>
<dbReference type="Proteomes" id="UP000595197">
    <property type="component" value="Plasmid pTT6-1"/>
</dbReference>